<dbReference type="PANTHER" id="PTHR43132:SF6">
    <property type="entry name" value="HTH-TYPE TRANSCRIPTIONAL REPRESSOR CZRA"/>
    <property type="match status" value="1"/>
</dbReference>
<accession>A0ABN6RA71</accession>
<reference evidence="5" key="1">
    <citation type="submission" date="2022-07" db="EMBL/GenBank/DDBJ databases">
        <title>Complete Genome Sequence of the Radioresistant Bacterium Deinococcus aetherius ST0316, Isolated from the Air Dust collected in Lower Stratosphere above Japan.</title>
        <authorList>
            <person name="Satoh K."/>
            <person name="Hagiwara K."/>
            <person name="Katsumata K."/>
            <person name="Kubo A."/>
            <person name="Yokobori S."/>
            <person name="Yamagishi A."/>
            <person name="Oono Y."/>
            <person name="Narumi I."/>
        </authorList>
    </citation>
    <scope>NUCLEOTIDE SEQUENCE</scope>
    <source>
        <strain evidence="5">ST0316</strain>
    </source>
</reference>
<protein>
    <submittedName>
        <fullName evidence="5">Transcriptional regulator</fullName>
    </submittedName>
</protein>
<dbReference type="Pfam" id="PF01022">
    <property type="entry name" value="HTH_5"/>
    <property type="match status" value="1"/>
</dbReference>
<evidence type="ECO:0000256" key="1">
    <source>
        <dbReference type="ARBA" id="ARBA00023015"/>
    </source>
</evidence>
<keyword evidence="3" id="KW-0804">Transcription</keyword>
<dbReference type="InterPro" id="IPR036390">
    <property type="entry name" value="WH_DNA-bd_sf"/>
</dbReference>
<dbReference type="InterPro" id="IPR036388">
    <property type="entry name" value="WH-like_DNA-bd_sf"/>
</dbReference>
<evidence type="ECO:0000313" key="5">
    <source>
        <dbReference type="EMBL" id="BDP40246.1"/>
    </source>
</evidence>
<keyword evidence="2" id="KW-0238">DNA-binding</keyword>
<feature type="domain" description="HTH arsR-type" evidence="4">
    <location>
        <begin position="30"/>
        <end position="124"/>
    </location>
</feature>
<dbReference type="RefSeq" id="WP_264776118.1">
    <property type="nucleotide sequence ID" value="NZ_AP026560.1"/>
</dbReference>
<organism evidence="5 6">
    <name type="scientific">Deinococcus aetherius</name>
    <dbReference type="NCBI Taxonomy" id="200252"/>
    <lineage>
        <taxon>Bacteria</taxon>
        <taxon>Thermotogati</taxon>
        <taxon>Deinococcota</taxon>
        <taxon>Deinococci</taxon>
        <taxon>Deinococcales</taxon>
        <taxon>Deinococcaceae</taxon>
        <taxon>Deinococcus</taxon>
    </lineage>
</organism>
<dbReference type="PROSITE" id="PS50987">
    <property type="entry name" value="HTH_ARSR_2"/>
    <property type="match status" value="1"/>
</dbReference>
<name>A0ABN6RA71_9DEIO</name>
<evidence type="ECO:0000256" key="2">
    <source>
        <dbReference type="ARBA" id="ARBA00023125"/>
    </source>
</evidence>
<evidence type="ECO:0000259" key="4">
    <source>
        <dbReference type="PROSITE" id="PS50987"/>
    </source>
</evidence>
<dbReference type="NCBIfam" id="NF033788">
    <property type="entry name" value="HTH_metalloreg"/>
    <property type="match status" value="1"/>
</dbReference>
<dbReference type="SMART" id="SM00418">
    <property type="entry name" value="HTH_ARSR"/>
    <property type="match status" value="1"/>
</dbReference>
<dbReference type="InterPro" id="IPR001845">
    <property type="entry name" value="HTH_ArsR_DNA-bd_dom"/>
</dbReference>
<dbReference type="SUPFAM" id="SSF46785">
    <property type="entry name" value="Winged helix' DNA-binding domain"/>
    <property type="match status" value="1"/>
</dbReference>
<dbReference type="Gene3D" id="1.10.10.10">
    <property type="entry name" value="Winged helix-like DNA-binding domain superfamily/Winged helix DNA-binding domain"/>
    <property type="match status" value="1"/>
</dbReference>
<dbReference type="EMBL" id="AP026560">
    <property type="protein sequence ID" value="BDP40246.1"/>
    <property type="molecule type" value="Genomic_DNA"/>
</dbReference>
<gene>
    <name evidence="5" type="ORF">DAETH_02150</name>
</gene>
<sequence>MTVPATPDADTCEVSCVHPEAVARARAVQPDDDALGRAAGLLKAVSDPTRLRLLTALGTGELCVCDLAAVAGTSESAVSHQLRLLRGQNLVAPRREGRIVYYRLADGHVSALLGNVLEHVSEGTWGPRPWLTAER</sequence>
<dbReference type="PANTHER" id="PTHR43132">
    <property type="entry name" value="ARSENICAL RESISTANCE OPERON REPRESSOR ARSR-RELATED"/>
    <property type="match status" value="1"/>
</dbReference>
<evidence type="ECO:0000313" key="6">
    <source>
        <dbReference type="Proteomes" id="UP001064971"/>
    </source>
</evidence>
<keyword evidence="6" id="KW-1185">Reference proteome</keyword>
<dbReference type="CDD" id="cd00090">
    <property type="entry name" value="HTH_ARSR"/>
    <property type="match status" value="1"/>
</dbReference>
<dbReference type="Proteomes" id="UP001064971">
    <property type="component" value="Chromosome"/>
</dbReference>
<dbReference type="InterPro" id="IPR011991">
    <property type="entry name" value="ArsR-like_HTH"/>
</dbReference>
<dbReference type="PRINTS" id="PR00778">
    <property type="entry name" value="HTHARSR"/>
</dbReference>
<evidence type="ECO:0000256" key="3">
    <source>
        <dbReference type="ARBA" id="ARBA00023163"/>
    </source>
</evidence>
<proteinExistence type="predicted"/>
<dbReference type="InterPro" id="IPR018334">
    <property type="entry name" value="ArsR_HTH"/>
</dbReference>
<dbReference type="InterPro" id="IPR051011">
    <property type="entry name" value="Metal_resp_trans_reg"/>
</dbReference>
<keyword evidence="1" id="KW-0805">Transcription regulation</keyword>
<dbReference type="PROSITE" id="PS00846">
    <property type="entry name" value="HTH_ARSR_1"/>
    <property type="match status" value="1"/>
</dbReference>